<dbReference type="SUPFAM" id="SSF53067">
    <property type="entry name" value="Actin-like ATPase domain"/>
    <property type="match status" value="2"/>
</dbReference>
<sequence>MSGDPRPELVIAIDFGMTCTGVAYANIATGEETVRWLQKWPGRSNAVENKVPTVLVYPKDSSIPSSWGYLSEKPAEQMSEEKECKEWFKTFLDDDRLRLAQRASQGSSVCPSSMEEVEQLYRDYFRFLYSTIQQKLQGELANRWEDANIEFIFSVPTTWKLVPTVERFRRTIERAGFGAHPNHKAIIGLTEAEAAAVHTARVFPKLFKERDVLLVCDVGGGTTDLCVLRVTDTGGVGALSLEQMDIVQGATIGSVQLDTAFETTARSRLIKANQILPMGIEDKELDDMAWEMAKSKEYQNAKCEYGSSDDDTEFFTVAIPRLPRGYVNESEGINFGEMRFRRDEIRSYFDVQVIKLFDLIDKQLGRLATKFPLEQVSHLVLSGGLGNSAYVQTCLRVRYTNPTSPVTNARRLQIRVAPEPQLVVCKGIVADRMQKLRSGRSMLGWRVSRSSYGTLCKLLYDENDPRHQGVTTMVDSLDGKTYVMKSINWFIRQGEPVSTDYPIVKNFVRKSPPATKLDPDPHRSFLTGIVTCDLERDFLPLVMDSSCRTLCEISSDLSSLPLNSFKLKNRHWWNMGKEKYHRIEYVIKVNIGPADISFELWYNGQKISQENSISVEWKESAPPREIPPPNVFGDLTGNQWVPSVGGEGKRVGTPVRG</sequence>
<dbReference type="PANTHER" id="PTHR42749">
    <property type="entry name" value="CELL SHAPE-DETERMINING PROTEIN MREB"/>
    <property type="match status" value="1"/>
</dbReference>
<dbReference type="EMBL" id="CAJVRL010000044">
    <property type="protein sequence ID" value="CAG8951679.1"/>
    <property type="molecule type" value="Genomic_DNA"/>
</dbReference>
<dbReference type="InterPro" id="IPR043129">
    <property type="entry name" value="ATPase_NBD"/>
</dbReference>
<dbReference type="CDD" id="cd10170">
    <property type="entry name" value="ASKHA_NBD_HSP70"/>
    <property type="match status" value="1"/>
</dbReference>
<dbReference type="AlphaFoldDB" id="A0A9N9PGG5"/>
<accession>A0A9N9PGG5</accession>
<dbReference type="Gene3D" id="3.90.640.10">
    <property type="entry name" value="Actin, Chain A, domain 4"/>
    <property type="match status" value="1"/>
</dbReference>
<protein>
    <recommendedName>
        <fullName evidence="3">Actin-like ATPase domain-containing protein</fullName>
    </recommendedName>
</protein>
<evidence type="ECO:0008006" key="3">
    <source>
        <dbReference type="Google" id="ProtNLM"/>
    </source>
</evidence>
<dbReference type="OrthoDB" id="2394218at2759"/>
<gene>
    <name evidence="1" type="ORF">HYFRA_00005479</name>
</gene>
<dbReference type="Proteomes" id="UP000696280">
    <property type="component" value="Unassembled WGS sequence"/>
</dbReference>
<evidence type="ECO:0000313" key="1">
    <source>
        <dbReference type="EMBL" id="CAG8951679.1"/>
    </source>
</evidence>
<reference evidence="1" key="1">
    <citation type="submission" date="2021-07" db="EMBL/GenBank/DDBJ databases">
        <authorList>
            <person name="Durling M."/>
        </authorList>
    </citation>
    <scope>NUCLEOTIDE SEQUENCE</scope>
</reference>
<evidence type="ECO:0000313" key="2">
    <source>
        <dbReference type="Proteomes" id="UP000696280"/>
    </source>
</evidence>
<proteinExistence type="predicted"/>
<dbReference type="Gene3D" id="3.30.420.40">
    <property type="match status" value="2"/>
</dbReference>
<keyword evidence="2" id="KW-1185">Reference proteome</keyword>
<organism evidence="1 2">
    <name type="scientific">Hymenoscyphus fraxineus</name>
    <dbReference type="NCBI Taxonomy" id="746836"/>
    <lineage>
        <taxon>Eukaryota</taxon>
        <taxon>Fungi</taxon>
        <taxon>Dikarya</taxon>
        <taxon>Ascomycota</taxon>
        <taxon>Pezizomycotina</taxon>
        <taxon>Leotiomycetes</taxon>
        <taxon>Helotiales</taxon>
        <taxon>Helotiaceae</taxon>
        <taxon>Hymenoscyphus</taxon>
    </lineage>
</organism>
<name>A0A9N9PGG5_9HELO</name>
<feature type="non-terminal residue" evidence="1">
    <location>
        <position position="1"/>
    </location>
</feature>
<dbReference type="PANTHER" id="PTHR42749:SF1">
    <property type="entry name" value="CELL SHAPE-DETERMINING PROTEIN MREB"/>
    <property type="match status" value="1"/>
</dbReference>
<comment type="caution">
    <text evidence="1">The sequence shown here is derived from an EMBL/GenBank/DDBJ whole genome shotgun (WGS) entry which is preliminary data.</text>
</comment>